<keyword evidence="2" id="KW-1185">Reference proteome</keyword>
<dbReference type="Proteomes" id="UP000276133">
    <property type="component" value="Unassembled WGS sequence"/>
</dbReference>
<evidence type="ECO:0000313" key="1">
    <source>
        <dbReference type="EMBL" id="RNA44567.1"/>
    </source>
</evidence>
<protein>
    <submittedName>
        <fullName evidence="1">Uncharacterized protein</fullName>
    </submittedName>
</protein>
<dbReference type="EMBL" id="REGN01000085">
    <property type="protein sequence ID" value="RNA44567.1"/>
    <property type="molecule type" value="Genomic_DNA"/>
</dbReference>
<gene>
    <name evidence="1" type="ORF">BpHYR1_019016</name>
</gene>
<proteinExistence type="predicted"/>
<accession>A0A3M7T9H3</accession>
<evidence type="ECO:0000313" key="2">
    <source>
        <dbReference type="Proteomes" id="UP000276133"/>
    </source>
</evidence>
<name>A0A3M7T9H3_BRAPC</name>
<comment type="caution">
    <text evidence="1">The sequence shown here is derived from an EMBL/GenBank/DDBJ whole genome shotgun (WGS) entry which is preliminary data.</text>
</comment>
<sequence length="199" mass="22756">MPYPPDFIILKNSSIDSNLISPSSSIEAQQRTWSIPALGSSPSMLKLLTYHIFAGRWQPDRFRPRCPIFLLICSGIVIRILKNKYFRGLNIMTRRFLEIKDKWTLILRPSNERNEVSWANLQVHNSSLSQSEPARGIRGHKNQMSRHASNVRIGLILLRTELSISGMPCPLQSQTPTQSINSRIHIGRLRKLACLTRNN</sequence>
<organism evidence="1 2">
    <name type="scientific">Brachionus plicatilis</name>
    <name type="common">Marine rotifer</name>
    <name type="synonym">Brachionus muelleri</name>
    <dbReference type="NCBI Taxonomy" id="10195"/>
    <lineage>
        <taxon>Eukaryota</taxon>
        <taxon>Metazoa</taxon>
        <taxon>Spiralia</taxon>
        <taxon>Gnathifera</taxon>
        <taxon>Rotifera</taxon>
        <taxon>Eurotatoria</taxon>
        <taxon>Monogononta</taxon>
        <taxon>Pseudotrocha</taxon>
        <taxon>Ploima</taxon>
        <taxon>Brachionidae</taxon>
        <taxon>Brachionus</taxon>
    </lineage>
</organism>
<dbReference type="AlphaFoldDB" id="A0A3M7T9H3"/>
<reference evidence="1 2" key="1">
    <citation type="journal article" date="2018" name="Sci. Rep.">
        <title>Genomic signatures of local adaptation to the degree of environmental predictability in rotifers.</title>
        <authorList>
            <person name="Franch-Gras L."/>
            <person name="Hahn C."/>
            <person name="Garcia-Roger E.M."/>
            <person name="Carmona M.J."/>
            <person name="Serra M."/>
            <person name="Gomez A."/>
        </authorList>
    </citation>
    <scope>NUCLEOTIDE SEQUENCE [LARGE SCALE GENOMIC DNA]</scope>
    <source>
        <strain evidence="1">HYR1</strain>
    </source>
</reference>